<evidence type="ECO:0000313" key="2">
    <source>
        <dbReference type="EMBL" id="KAE8291442.1"/>
    </source>
</evidence>
<feature type="domain" description="Helitron helicase-like" evidence="1">
    <location>
        <begin position="4"/>
        <end position="124"/>
    </location>
</feature>
<dbReference type="InterPro" id="IPR027417">
    <property type="entry name" value="P-loop_NTPase"/>
</dbReference>
<keyword evidence="3" id="KW-1185">Reference proteome</keyword>
<dbReference type="InterPro" id="IPR025476">
    <property type="entry name" value="Helitron_helicase-like"/>
</dbReference>
<dbReference type="EMBL" id="REGW02000010">
    <property type="protein sequence ID" value="KAE8291442.1"/>
    <property type="molecule type" value="Genomic_DNA"/>
</dbReference>
<dbReference type="Pfam" id="PF14214">
    <property type="entry name" value="Helitron_like_N"/>
    <property type="match status" value="1"/>
</dbReference>
<accession>A0A6G0IJK6</accession>
<proteinExistence type="predicted"/>
<comment type="caution">
    <text evidence="2">The sequence shown here is derived from an EMBL/GenBank/DDBJ whole genome shotgun (WGS) entry which is preliminary data.</text>
</comment>
<dbReference type="AlphaFoldDB" id="A0A6G0IJK6"/>
<evidence type="ECO:0000259" key="1">
    <source>
        <dbReference type="Pfam" id="PF14214"/>
    </source>
</evidence>
<dbReference type="InterPro" id="IPR051055">
    <property type="entry name" value="PIF1_helicase"/>
</dbReference>
<evidence type="ECO:0000313" key="3">
    <source>
        <dbReference type="Proteomes" id="UP000424527"/>
    </source>
</evidence>
<organism evidence="2 3">
    <name type="scientific">Larimichthys crocea</name>
    <name type="common">Large yellow croaker</name>
    <name type="synonym">Pseudosciaena crocea</name>
    <dbReference type="NCBI Taxonomy" id="215358"/>
    <lineage>
        <taxon>Eukaryota</taxon>
        <taxon>Metazoa</taxon>
        <taxon>Chordata</taxon>
        <taxon>Craniata</taxon>
        <taxon>Vertebrata</taxon>
        <taxon>Euteleostomi</taxon>
        <taxon>Actinopterygii</taxon>
        <taxon>Neopterygii</taxon>
        <taxon>Teleostei</taxon>
        <taxon>Neoteleostei</taxon>
        <taxon>Acanthomorphata</taxon>
        <taxon>Eupercaria</taxon>
        <taxon>Sciaenidae</taxon>
        <taxon>Larimichthys</taxon>
    </lineage>
</organism>
<gene>
    <name evidence="2" type="ORF">D5F01_LYC11047</name>
</gene>
<dbReference type="PANTHER" id="PTHR47642">
    <property type="entry name" value="ATP-DEPENDENT DNA HELICASE"/>
    <property type="match status" value="1"/>
</dbReference>
<dbReference type="SUPFAM" id="SSF52540">
    <property type="entry name" value="P-loop containing nucleoside triphosphate hydrolases"/>
    <property type="match status" value="1"/>
</dbReference>
<dbReference type="Proteomes" id="UP000424527">
    <property type="component" value="Unassembled WGS sequence"/>
</dbReference>
<protein>
    <recommendedName>
        <fullName evidence="1">Helitron helicase-like domain-containing protein</fullName>
    </recommendedName>
</protein>
<dbReference type="PANTHER" id="PTHR47642:SF5">
    <property type="entry name" value="ATP-DEPENDENT DNA HELICASE"/>
    <property type="match status" value="1"/>
</dbReference>
<dbReference type="Gene3D" id="3.40.50.300">
    <property type="entry name" value="P-loop containing nucleotide triphosphate hydrolases"/>
    <property type="match status" value="1"/>
</dbReference>
<sequence length="744" mass="86220">MQPLRGTPAYWEKTLKDLNAMVRQLGKPTFFLTFSAAEMRWPEVIEAVKAQQGEHVDFSQLDWNAKCDILRSNPVTVMRLFEKRVDALMTNLILSPAQPIGEVEDYFYRVEFQARGSPHIHLLVWIKDAPEFDDLQDDSVVIKFIDQYITCQMPDPNADPELHKIVSEVQVHSRNHSKSCKKGNVMCRFGFPKLPMDKTILTYPTPDDDDDDDDDNQQQDCWVNGYNPDLLRAWNANMDIQFVLDEYSCLMYMMSYVSKPEHEMTEFLNDVIRDVKKTNVNEKDEMKQIMQAYAKHREVSAQEAVARTCSLPLKKCSRNVVFIQTEDNALKMSLSMSRLKDVSPESEEVWMSGLPEKYAERPRTPEYEGLCLAEFASQYRTVYGQQSKGKNAVPLLNDKGYVQKRTVGKPAIIRFPRFSEEKDPERFYRRLLKLYLPHRSNDDLKSEEFPTYEQFYKCGRKWGREVRPLVDVMKKKYEGQGKLIEKALEKIRQEGLVVNAWNTFAPEVEVDRLECINQREEINPNDEDEMDNVPDFAVDRSSSIAVPAIQAPKLSPDFVRKLYQSLNETQASIFYTELFAYVHWRFQQIKGNRKPFGGMSVLAVGDFYQLPPLGKSKPLCVYEEGVLDIWKDNFQMVNLTQIMRQKDDLVFAELLNRLRVKRKMEALTDEDRALLTKTVIDIKDCPLDALHIFATNKEVDEHNRKTVAALHTDFVNIKAQDYAKDPTTGEMIQTGCFKGKKRPA</sequence>
<name>A0A6G0IJK6_LARCR</name>
<reference evidence="2 3" key="1">
    <citation type="submission" date="2019-07" db="EMBL/GenBank/DDBJ databases">
        <title>Chromosome genome assembly for large yellow croaker.</title>
        <authorList>
            <person name="Xiao S."/>
        </authorList>
    </citation>
    <scope>NUCLEOTIDE SEQUENCE [LARGE SCALE GENOMIC DNA]</scope>
    <source>
        <strain evidence="2">JMULYC20181020</strain>
        <tissue evidence="2">Muscle</tissue>
    </source>
</reference>